<evidence type="ECO:0000256" key="1">
    <source>
        <dbReference type="SAM" id="SignalP"/>
    </source>
</evidence>
<feature type="signal peptide" evidence="1">
    <location>
        <begin position="1"/>
        <end position="21"/>
    </location>
</feature>
<evidence type="ECO:0000313" key="2">
    <source>
        <dbReference type="EMBL" id="KAG0577121.1"/>
    </source>
</evidence>
<keyword evidence="1" id="KW-0732">Signal</keyword>
<accession>A0A8T0I2V0</accession>
<evidence type="ECO:0008006" key="4">
    <source>
        <dbReference type="Google" id="ProtNLM"/>
    </source>
</evidence>
<dbReference type="EMBL" id="CM026425">
    <property type="protein sequence ID" value="KAG0577121.1"/>
    <property type="molecule type" value="Genomic_DNA"/>
</dbReference>
<protein>
    <recommendedName>
        <fullName evidence="4">Secreted protein</fullName>
    </recommendedName>
</protein>
<reference evidence="2" key="1">
    <citation type="submission" date="2020-06" db="EMBL/GenBank/DDBJ databases">
        <title>WGS assembly of Ceratodon purpureus strain R40.</title>
        <authorList>
            <person name="Carey S.B."/>
            <person name="Jenkins J."/>
            <person name="Shu S."/>
            <person name="Lovell J.T."/>
            <person name="Sreedasyam A."/>
            <person name="Maumus F."/>
            <person name="Tiley G.P."/>
            <person name="Fernandez-Pozo N."/>
            <person name="Barry K."/>
            <person name="Chen C."/>
            <person name="Wang M."/>
            <person name="Lipzen A."/>
            <person name="Daum C."/>
            <person name="Saski C.A."/>
            <person name="Payton A.C."/>
            <person name="Mcbreen J.C."/>
            <person name="Conrad R.E."/>
            <person name="Kollar L.M."/>
            <person name="Olsson S."/>
            <person name="Huttunen S."/>
            <person name="Landis J.B."/>
            <person name="Wickett N.J."/>
            <person name="Johnson M.G."/>
            <person name="Rensing S.A."/>
            <person name="Grimwood J."/>
            <person name="Schmutz J."/>
            <person name="Mcdaniel S.F."/>
        </authorList>
    </citation>
    <scope>NUCLEOTIDE SEQUENCE</scope>
    <source>
        <strain evidence="2">R40</strain>
    </source>
</reference>
<proteinExistence type="predicted"/>
<name>A0A8T0I2V0_CERPU</name>
<evidence type="ECO:0000313" key="3">
    <source>
        <dbReference type="Proteomes" id="UP000822688"/>
    </source>
</evidence>
<comment type="caution">
    <text evidence="2">The sequence shown here is derived from an EMBL/GenBank/DDBJ whole genome shotgun (WGS) entry which is preliminary data.</text>
</comment>
<organism evidence="2 3">
    <name type="scientific">Ceratodon purpureus</name>
    <name type="common">Fire moss</name>
    <name type="synonym">Dicranum purpureum</name>
    <dbReference type="NCBI Taxonomy" id="3225"/>
    <lineage>
        <taxon>Eukaryota</taxon>
        <taxon>Viridiplantae</taxon>
        <taxon>Streptophyta</taxon>
        <taxon>Embryophyta</taxon>
        <taxon>Bryophyta</taxon>
        <taxon>Bryophytina</taxon>
        <taxon>Bryopsida</taxon>
        <taxon>Dicranidae</taxon>
        <taxon>Pseudoditrichales</taxon>
        <taxon>Ditrichaceae</taxon>
        <taxon>Ceratodon</taxon>
    </lineage>
</organism>
<feature type="chain" id="PRO_5035913119" description="Secreted protein" evidence="1">
    <location>
        <begin position="22"/>
        <end position="73"/>
    </location>
</feature>
<keyword evidence="3" id="KW-1185">Reference proteome</keyword>
<gene>
    <name evidence="2" type="ORF">KC19_5G132400</name>
</gene>
<dbReference type="AlphaFoldDB" id="A0A8T0I2V0"/>
<sequence length="73" mass="8465">MRIESSRGLLLLLHFSFHVVTELLDDSVCQLLSFENTTRNRSRRRCSLIFREGILNLRRGILHWGGISPENPS</sequence>
<dbReference type="Proteomes" id="UP000822688">
    <property type="component" value="Chromosome 5"/>
</dbReference>